<feature type="domain" description="C2H2-type" evidence="7">
    <location>
        <begin position="586"/>
        <end position="615"/>
    </location>
</feature>
<sequence>MDLNSNANPNPNQTSNAEIDSNPLDLIPSCSSQSIPTDSSFNINFQPNPIDKPITSTTMSTNINPAQSTSDYNFILPNSFYPSCSSPRTSTTTTGSSSSSCTSNLLPSTSSNLIENSTNLMYENCKSLMNGHLNPLDLEPLSTFHHQTNHQHSNPINHSNEFFEFNSNHNNLNLLNDSSIPRQVHSNLLMNYPNEFYNIDQDGNSASLTNLSFLNASCFDPLMSTNNNEENQQTPSTMNFLNTDPLSPIVEEGLMMSPNGVGTGTDWTSFAVNAGGGSSSPVSIDEQFLAPQQTPESRGSIYFFSSSPSQRQENGDEADDPSFYSNVSNPTNHPTHDFLRLSSSSDPIPTHEINPHHSQESINPIELHSSSIHSTNLDPGMFSNHHPHPHAAHQFLNNSLNRNWWEENQCPSSPSQIGITTQPDSSSSSHHSRLQSTRKSKGSNEKRDRTSLEGLEDKRMMKRIRFHDSSSEDHHKPMKSYEMKPEEMDFEMMPTKRSRGRRPPVSPEVGLPMLIDGNLDLKKLGMQAVPGGQAFDPSLNPNSDVVKFCELTKTGKPKKIFVCQVRGCGKCFKGFVMSIHTNHKPYKCPWFTCQKSFSRHDNLNQHLRVHRLEEGGERLNGLHVSSDGMIRSDLGEVQLDPIELGLKNVEIEICSIGF</sequence>
<evidence type="ECO:0000313" key="8">
    <source>
        <dbReference type="EMBL" id="EGG07731.1"/>
    </source>
</evidence>
<evidence type="ECO:0000256" key="6">
    <source>
        <dbReference type="SAM" id="MobiDB-lite"/>
    </source>
</evidence>
<dbReference type="Proteomes" id="UP000001072">
    <property type="component" value="Unassembled WGS sequence"/>
</dbReference>
<evidence type="ECO:0000256" key="2">
    <source>
        <dbReference type="ARBA" id="ARBA00022737"/>
    </source>
</evidence>
<protein>
    <recommendedName>
        <fullName evidence="7">C2H2-type domain-containing protein</fullName>
    </recommendedName>
</protein>
<dbReference type="KEGG" id="mlr:MELLADRAFT_85527"/>
<dbReference type="GO" id="GO:0000981">
    <property type="term" value="F:DNA-binding transcription factor activity, RNA polymerase II-specific"/>
    <property type="evidence" value="ECO:0007669"/>
    <property type="project" value="TreeGrafter"/>
</dbReference>
<dbReference type="GO" id="GO:0000978">
    <property type="term" value="F:RNA polymerase II cis-regulatory region sequence-specific DNA binding"/>
    <property type="evidence" value="ECO:0007669"/>
    <property type="project" value="UniProtKB-ARBA"/>
</dbReference>
<feature type="compositionally biased region" description="Polar residues" evidence="6">
    <location>
        <begin position="290"/>
        <end position="312"/>
    </location>
</feature>
<accession>F4RJ19</accession>
<evidence type="ECO:0000313" key="9">
    <source>
        <dbReference type="Proteomes" id="UP000001072"/>
    </source>
</evidence>
<dbReference type="RefSeq" id="XP_007409063.1">
    <property type="nucleotide sequence ID" value="XM_007409001.1"/>
</dbReference>
<evidence type="ECO:0000256" key="5">
    <source>
        <dbReference type="PROSITE-ProRule" id="PRU00042"/>
    </source>
</evidence>
<dbReference type="InterPro" id="IPR013087">
    <property type="entry name" value="Znf_C2H2_type"/>
</dbReference>
<dbReference type="GeneID" id="18933873"/>
<reference evidence="9" key="1">
    <citation type="journal article" date="2011" name="Proc. Natl. Acad. Sci. U.S.A.">
        <title>Obligate biotrophy features unraveled by the genomic analysis of rust fungi.</title>
        <authorList>
            <person name="Duplessis S."/>
            <person name="Cuomo C.A."/>
            <person name="Lin Y.-C."/>
            <person name="Aerts A."/>
            <person name="Tisserant E."/>
            <person name="Veneault-Fourrey C."/>
            <person name="Joly D.L."/>
            <person name="Hacquard S."/>
            <person name="Amselem J."/>
            <person name="Cantarel B.L."/>
            <person name="Chiu R."/>
            <person name="Coutinho P.M."/>
            <person name="Feau N."/>
            <person name="Field M."/>
            <person name="Frey P."/>
            <person name="Gelhaye E."/>
            <person name="Goldberg J."/>
            <person name="Grabherr M.G."/>
            <person name="Kodira C.D."/>
            <person name="Kohler A."/>
            <person name="Kuees U."/>
            <person name="Lindquist E.A."/>
            <person name="Lucas S.M."/>
            <person name="Mago R."/>
            <person name="Mauceli E."/>
            <person name="Morin E."/>
            <person name="Murat C."/>
            <person name="Pangilinan J.L."/>
            <person name="Park R."/>
            <person name="Pearson M."/>
            <person name="Quesneville H."/>
            <person name="Rouhier N."/>
            <person name="Sakthikumar S."/>
            <person name="Salamov A.A."/>
            <person name="Schmutz J."/>
            <person name="Selles B."/>
            <person name="Shapiro H."/>
            <person name="Tanguay P."/>
            <person name="Tuskan G.A."/>
            <person name="Henrissat B."/>
            <person name="Van de Peer Y."/>
            <person name="Rouze P."/>
            <person name="Ellis J.G."/>
            <person name="Dodds P.N."/>
            <person name="Schein J.E."/>
            <person name="Zhong S."/>
            <person name="Hamelin R.C."/>
            <person name="Grigoriev I.V."/>
            <person name="Szabo L.J."/>
            <person name="Martin F."/>
        </authorList>
    </citation>
    <scope>NUCLEOTIDE SEQUENCE [LARGE SCALE GENOMIC DNA]</scope>
    <source>
        <strain evidence="9">98AG31 / pathotype 3-4-7</strain>
    </source>
</reference>
<organism evidence="9">
    <name type="scientific">Melampsora larici-populina (strain 98AG31 / pathotype 3-4-7)</name>
    <name type="common">Poplar leaf rust fungus</name>
    <dbReference type="NCBI Taxonomy" id="747676"/>
    <lineage>
        <taxon>Eukaryota</taxon>
        <taxon>Fungi</taxon>
        <taxon>Dikarya</taxon>
        <taxon>Basidiomycota</taxon>
        <taxon>Pucciniomycotina</taxon>
        <taxon>Pucciniomycetes</taxon>
        <taxon>Pucciniales</taxon>
        <taxon>Melampsoraceae</taxon>
        <taxon>Melampsora</taxon>
    </lineage>
</organism>
<feature type="region of interest" description="Disordered" evidence="6">
    <location>
        <begin position="407"/>
        <end position="460"/>
    </location>
</feature>
<dbReference type="FunFam" id="3.30.160.60:FF:000072">
    <property type="entry name" value="zinc finger protein 143 isoform X1"/>
    <property type="match status" value="1"/>
</dbReference>
<feature type="compositionally biased region" description="Polar residues" evidence="6">
    <location>
        <begin position="323"/>
        <end position="333"/>
    </location>
</feature>
<dbReference type="VEuPathDB" id="FungiDB:MELLADRAFT_85527"/>
<dbReference type="InterPro" id="IPR036236">
    <property type="entry name" value="Znf_C2H2_sf"/>
</dbReference>
<dbReference type="AlphaFoldDB" id="F4RJ19"/>
<dbReference type="eggNOG" id="KOG1721">
    <property type="taxonomic scope" value="Eukaryota"/>
</dbReference>
<evidence type="ECO:0000256" key="4">
    <source>
        <dbReference type="ARBA" id="ARBA00022833"/>
    </source>
</evidence>
<dbReference type="PROSITE" id="PS00028">
    <property type="entry name" value="ZINC_FINGER_C2H2_1"/>
    <property type="match status" value="1"/>
</dbReference>
<keyword evidence="1" id="KW-0479">Metal-binding</keyword>
<keyword evidence="9" id="KW-1185">Reference proteome</keyword>
<evidence type="ECO:0000256" key="1">
    <source>
        <dbReference type="ARBA" id="ARBA00022723"/>
    </source>
</evidence>
<keyword evidence="2" id="KW-0677">Repeat</keyword>
<feature type="compositionally biased region" description="Basic residues" evidence="6">
    <location>
        <begin position="430"/>
        <end position="441"/>
    </location>
</feature>
<dbReference type="InParanoid" id="F4RJ19"/>
<evidence type="ECO:0000259" key="7">
    <source>
        <dbReference type="PROSITE" id="PS50157"/>
    </source>
</evidence>
<keyword evidence="4" id="KW-0862">Zinc</keyword>
<dbReference type="PANTHER" id="PTHR19818">
    <property type="entry name" value="ZINC FINGER PROTEIN ZIC AND GLI"/>
    <property type="match status" value="1"/>
</dbReference>
<dbReference type="GO" id="GO:0005634">
    <property type="term" value="C:nucleus"/>
    <property type="evidence" value="ECO:0007669"/>
    <property type="project" value="UniProtKB-ARBA"/>
</dbReference>
<dbReference type="SUPFAM" id="SSF57667">
    <property type="entry name" value="beta-beta-alpha zinc fingers"/>
    <property type="match status" value="1"/>
</dbReference>
<keyword evidence="3 5" id="KW-0863">Zinc-finger</keyword>
<proteinExistence type="predicted"/>
<dbReference type="EMBL" id="GL883103">
    <property type="protein sequence ID" value="EGG07731.1"/>
    <property type="molecule type" value="Genomic_DNA"/>
</dbReference>
<dbReference type="SMART" id="SM00355">
    <property type="entry name" value="ZnF_C2H2"/>
    <property type="match status" value="2"/>
</dbReference>
<feature type="region of interest" description="Disordered" evidence="6">
    <location>
        <begin position="1"/>
        <end position="31"/>
    </location>
</feature>
<dbReference type="PANTHER" id="PTHR19818:SF139">
    <property type="entry name" value="PAIR-RULE PROTEIN ODD-PAIRED"/>
    <property type="match status" value="1"/>
</dbReference>
<dbReference type="InterPro" id="IPR050329">
    <property type="entry name" value="GLI_C2H2-zinc-finger"/>
</dbReference>
<feature type="compositionally biased region" description="Polar residues" evidence="6">
    <location>
        <begin position="1"/>
        <end position="19"/>
    </location>
</feature>
<feature type="region of interest" description="Disordered" evidence="6">
    <location>
        <begin position="290"/>
        <end position="358"/>
    </location>
</feature>
<evidence type="ECO:0000256" key="3">
    <source>
        <dbReference type="ARBA" id="ARBA00022771"/>
    </source>
</evidence>
<dbReference type="STRING" id="747676.F4RJ19"/>
<feature type="compositionally biased region" description="Basic and acidic residues" evidence="6">
    <location>
        <begin position="442"/>
        <end position="459"/>
    </location>
</feature>
<dbReference type="OrthoDB" id="6365676at2759"/>
<feature type="compositionally biased region" description="Polar residues" evidence="6">
    <location>
        <begin position="409"/>
        <end position="424"/>
    </location>
</feature>
<name>F4RJ19_MELLP</name>
<dbReference type="HOGENOM" id="CLU_416822_0_0_1"/>
<dbReference type="GO" id="GO:0045944">
    <property type="term" value="P:positive regulation of transcription by RNA polymerase II"/>
    <property type="evidence" value="ECO:0007669"/>
    <property type="project" value="UniProtKB-ARBA"/>
</dbReference>
<dbReference type="GO" id="GO:0008270">
    <property type="term" value="F:zinc ion binding"/>
    <property type="evidence" value="ECO:0007669"/>
    <property type="project" value="UniProtKB-KW"/>
</dbReference>
<dbReference type="PROSITE" id="PS50157">
    <property type="entry name" value="ZINC_FINGER_C2H2_2"/>
    <property type="match status" value="1"/>
</dbReference>
<dbReference type="Gene3D" id="3.30.160.60">
    <property type="entry name" value="Classic Zinc Finger"/>
    <property type="match status" value="1"/>
</dbReference>
<feature type="region of interest" description="Disordered" evidence="6">
    <location>
        <begin position="85"/>
        <end position="105"/>
    </location>
</feature>
<gene>
    <name evidence="8" type="ORF">MELLADRAFT_85527</name>
</gene>
<feature type="region of interest" description="Disordered" evidence="6">
    <location>
        <begin position="370"/>
        <end position="390"/>
    </location>
</feature>